<evidence type="ECO:0000313" key="2">
    <source>
        <dbReference type="EMBL" id="MEE2566037.1"/>
    </source>
</evidence>
<gene>
    <name evidence="2" type="ORF">V0U35_05030</name>
</gene>
<evidence type="ECO:0000313" key="3">
    <source>
        <dbReference type="Proteomes" id="UP001310692"/>
    </source>
</evidence>
<dbReference type="Proteomes" id="UP001310692">
    <property type="component" value="Unassembled WGS sequence"/>
</dbReference>
<dbReference type="InterPro" id="IPR037523">
    <property type="entry name" value="VOC_core"/>
</dbReference>
<dbReference type="Gene3D" id="3.10.180.10">
    <property type="entry name" value="2,3-Dihydroxybiphenyl 1,2-Dioxygenase, domain 1"/>
    <property type="match status" value="1"/>
</dbReference>
<comment type="caution">
    <text evidence="2">The sequence shown here is derived from an EMBL/GenBank/DDBJ whole genome shotgun (WGS) entry which is preliminary data.</text>
</comment>
<dbReference type="InterPro" id="IPR004360">
    <property type="entry name" value="Glyas_Fos-R_dOase_dom"/>
</dbReference>
<protein>
    <submittedName>
        <fullName evidence="2">ArsI/CadI family heavy metal resistance metalloenzyme</fullName>
    </submittedName>
</protein>
<name>A0ABU7LWV7_9PROT</name>
<dbReference type="NCBIfam" id="NF041414">
    <property type="entry name" value="ArsI_CadI_VOC"/>
    <property type="match status" value="1"/>
</dbReference>
<dbReference type="EMBL" id="JAZDRO010000002">
    <property type="protein sequence ID" value="MEE2566037.1"/>
    <property type="molecule type" value="Genomic_DNA"/>
</dbReference>
<evidence type="ECO:0000259" key="1">
    <source>
        <dbReference type="PROSITE" id="PS51819"/>
    </source>
</evidence>
<keyword evidence="3" id="KW-1185">Reference proteome</keyword>
<dbReference type="SUPFAM" id="SSF54593">
    <property type="entry name" value="Glyoxalase/Bleomycin resistance protein/Dihydroxybiphenyl dioxygenase"/>
    <property type="match status" value="1"/>
</dbReference>
<dbReference type="InterPro" id="IPR052393">
    <property type="entry name" value="Cadmium-induced_rsp"/>
</dbReference>
<proteinExistence type="predicted"/>
<dbReference type="InterPro" id="IPR049789">
    <property type="entry name" value="ArsI/CadI-like"/>
</dbReference>
<dbReference type="PANTHER" id="PTHR41294:SF1">
    <property type="entry name" value="CADMIUM-INDUCED PROTEIN CADI"/>
    <property type="match status" value="1"/>
</dbReference>
<dbReference type="PANTHER" id="PTHR41294">
    <property type="entry name" value="CADMIUM-INDUCED PROTEIN CADI"/>
    <property type="match status" value="1"/>
</dbReference>
<dbReference type="RefSeq" id="WP_330195578.1">
    <property type="nucleotide sequence ID" value="NZ_JAZDRO010000002.1"/>
</dbReference>
<dbReference type="PROSITE" id="PS51819">
    <property type="entry name" value="VOC"/>
    <property type="match status" value="1"/>
</dbReference>
<sequence length="148" mass="16291">MKRFHLNLTVRDLDRSVAFYSTLFDQEPTVKKDDYAKWMLDDPFINLSISTRGDAAGINHVGIQAHDDEELALLRERLVKADAPILDQDAVTCCYANSKKAWISDPDGVSWETFVTHGHSTSYGEGTDAVEAALKPAATKANKACCGT</sequence>
<accession>A0ABU7LWV7</accession>
<organism evidence="2 3">
    <name type="scientific">Hyphobacterium marinum</name>
    <dbReference type="NCBI Taxonomy" id="3116574"/>
    <lineage>
        <taxon>Bacteria</taxon>
        <taxon>Pseudomonadati</taxon>
        <taxon>Pseudomonadota</taxon>
        <taxon>Alphaproteobacteria</taxon>
        <taxon>Maricaulales</taxon>
        <taxon>Maricaulaceae</taxon>
        <taxon>Hyphobacterium</taxon>
    </lineage>
</organism>
<feature type="domain" description="VOC" evidence="1">
    <location>
        <begin position="2"/>
        <end position="116"/>
    </location>
</feature>
<dbReference type="InterPro" id="IPR029068">
    <property type="entry name" value="Glyas_Bleomycin-R_OHBP_Dase"/>
</dbReference>
<dbReference type="Pfam" id="PF00903">
    <property type="entry name" value="Glyoxalase"/>
    <property type="match status" value="1"/>
</dbReference>
<reference evidence="2 3" key="1">
    <citation type="submission" date="2024-01" db="EMBL/GenBank/DDBJ databases">
        <title>Hyphobacterium bacterium isolated from marine sediment.</title>
        <authorList>
            <person name="Zhao S."/>
        </authorList>
    </citation>
    <scope>NUCLEOTIDE SEQUENCE [LARGE SCALE GENOMIC DNA]</scope>
    <source>
        <strain evidence="2 3">Y60-23</strain>
    </source>
</reference>